<sequence length="445" mass="50660">MTSRTCHLSPAAGPLEDDNLLCEILLRLPPEPSSLPRASVVCKRWRCLVSDPRFCRRFRRHHRRNPPLLGFFNRDSDLFPFVPTLEPPNRVSPGRFSLQRREGDRFISLGCRHGLVLIRNVRPNKVLVWDPVTGEQHHLAIPPELVIHAENTAINGAVLRAAGDIQQFHVVLTVVDNVDKQHKRALAWLYSSKTNLWGDLVSTPVPFKVSTSDILGDEDDVTLVFTGKPAVMVRDSLYWILAGNFVGILEFDLEKQSLAVIRVPAHMLENGFYQFWIMRAEGGGLGLLLQKDQSFQLWKRKTDRDGVASWVLGRTIELDKLLSLNGNGSQVILGFAEENNVVFVWTHGVLFMVNLESLQFKKLGETRTLSHYHPFESVYTAGNSMPSDIGCNKTKPIFDNRLTELRFILFRVRLTILTKCHITCFLYCLMTSSTYNNFVFVVFLF</sequence>
<dbReference type="SUPFAM" id="SSF81383">
    <property type="entry name" value="F-box domain"/>
    <property type="match status" value="1"/>
</dbReference>
<dbReference type="Gene3D" id="1.20.1280.50">
    <property type="match status" value="1"/>
</dbReference>
<dbReference type="Pfam" id="PF00646">
    <property type="entry name" value="F-box"/>
    <property type="match status" value="1"/>
</dbReference>
<organism evidence="2 3">
    <name type="scientific">Aegilops tauschii subsp. strangulata</name>
    <name type="common">Goatgrass</name>
    <dbReference type="NCBI Taxonomy" id="200361"/>
    <lineage>
        <taxon>Eukaryota</taxon>
        <taxon>Viridiplantae</taxon>
        <taxon>Streptophyta</taxon>
        <taxon>Embryophyta</taxon>
        <taxon>Tracheophyta</taxon>
        <taxon>Spermatophyta</taxon>
        <taxon>Magnoliopsida</taxon>
        <taxon>Liliopsida</taxon>
        <taxon>Poales</taxon>
        <taxon>Poaceae</taxon>
        <taxon>BOP clade</taxon>
        <taxon>Pooideae</taxon>
        <taxon>Triticodae</taxon>
        <taxon>Triticeae</taxon>
        <taxon>Triticinae</taxon>
        <taxon>Aegilops</taxon>
    </lineage>
</organism>
<dbReference type="Gramene" id="AET6Gv20162100.16">
    <property type="protein sequence ID" value="AET6Gv20162100.16"/>
    <property type="gene ID" value="AET6Gv20162100"/>
</dbReference>
<keyword evidence="3" id="KW-1185">Reference proteome</keyword>
<dbReference type="InterPro" id="IPR056594">
    <property type="entry name" value="AT5G49610-like_b-prop"/>
</dbReference>
<dbReference type="AlphaFoldDB" id="A0A453MZV3"/>
<dbReference type="EnsemblPlants" id="AET6Gv20162100.16">
    <property type="protein sequence ID" value="AET6Gv20162100.16"/>
    <property type="gene ID" value="AET6Gv20162100"/>
</dbReference>
<dbReference type="Gramene" id="AET6Gv20162100.5">
    <property type="protein sequence ID" value="AET6Gv20162100.5"/>
    <property type="gene ID" value="AET6Gv20162100"/>
</dbReference>
<evidence type="ECO:0000259" key="1">
    <source>
        <dbReference type="SMART" id="SM00256"/>
    </source>
</evidence>
<dbReference type="Proteomes" id="UP000015105">
    <property type="component" value="Chromosome 6D"/>
</dbReference>
<dbReference type="InterPro" id="IPR036047">
    <property type="entry name" value="F-box-like_dom_sf"/>
</dbReference>
<dbReference type="EnsemblPlants" id="AET6Gv20162100.5">
    <property type="protein sequence ID" value="AET6Gv20162100.5"/>
    <property type="gene ID" value="AET6Gv20162100"/>
</dbReference>
<dbReference type="PANTHER" id="PTHR32133:SF320">
    <property type="entry name" value="F-BOX DOMAIN-CONTAINING PROTEIN"/>
    <property type="match status" value="1"/>
</dbReference>
<name>A0A453MZV3_AEGTS</name>
<protein>
    <recommendedName>
        <fullName evidence="1">F-box domain-containing protein</fullName>
    </recommendedName>
</protein>
<reference evidence="2" key="3">
    <citation type="journal article" date="2017" name="Nature">
        <title>Genome sequence of the progenitor of the wheat D genome Aegilops tauschii.</title>
        <authorList>
            <person name="Luo M.C."/>
            <person name="Gu Y.Q."/>
            <person name="Puiu D."/>
            <person name="Wang H."/>
            <person name="Twardziok S.O."/>
            <person name="Deal K.R."/>
            <person name="Huo N."/>
            <person name="Zhu T."/>
            <person name="Wang L."/>
            <person name="Wang Y."/>
            <person name="McGuire P.E."/>
            <person name="Liu S."/>
            <person name="Long H."/>
            <person name="Ramasamy R.K."/>
            <person name="Rodriguez J.C."/>
            <person name="Van S.L."/>
            <person name="Yuan L."/>
            <person name="Wang Z."/>
            <person name="Xia Z."/>
            <person name="Xiao L."/>
            <person name="Anderson O.D."/>
            <person name="Ouyang S."/>
            <person name="Liang Y."/>
            <person name="Zimin A.V."/>
            <person name="Pertea G."/>
            <person name="Qi P."/>
            <person name="Bennetzen J.L."/>
            <person name="Dai X."/>
            <person name="Dawson M.W."/>
            <person name="Muller H.G."/>
            <person name="Kugler K."/>
            <person name="Rivarola-Duarte L."/>
            <person name="Spannagl M."/>
            <person name="Mayer K.F.X."/>
            <person name="Lu F.H."/>
            <person name="Bevan M.W."/>
            <person name="Leroy P."/>
            <person name="Li P."/>
            <person name="You F.M."/>
            <person name="Sun Q."/>
            <person name="Liu Z."/>
            <person name="Lyons E."/>
            <person name="Wicker T."/>
            <person name="Salzberg S.L."/>
            <person name="Devos K.M."/>
            <person name="Dvorak J."/>
        </authorList>
    </citation>
    <scope>NUCLEOTIDE SEQUENCE [LARGE SCALE GENOMIC DNA]</scope>
    <source>
        <strain evidence="2">cv. AL8/78</strain>
    </source>
</reference>
<dbReference type="Gramene" id="AET6Gv20162100.18">
    <property type="protein sequence ID" value="AET6Gv20162100.18"/>
    <property type="gene ID" value="AET6Gv20162100"/>
</dbReference>
<dbReference type="EnsemblPlants" id="AET6Gv20162100.7">
    <property type="protein sequence ID" value="AET6Gv20162100.7"/>
    <property type="gene ID" value="AET6Gv20162100"/>
</dbReference>
<dbReference type="InterPro" id="IPR001810">
    <property type="entry name" value="F-box_dom"/>
</dbReference>
<dbReference type="Pfam" id="PF23635">
    <property type="entry name" value="Beta-prop_AT5G49610-like"/>
    <property type="match status" value="1"/>
</dbReference>
<feature type="domain" description="F-box" evidence="1">
    <location>
        <begin position="18"/>
        <end position="58"/>
    </location>
</feature>
<dbReference type="EnsemblPlants" id="AET6Gv20162100.6">
    <property type="protein sequence ID" value="AET6Gv20162100.6"/>
    <property type="gene ID" value="AET6Gv20162100"/>
</dbReference>
<evidence type="ECO:0000313" key="2">
    <source>
        <dbReference type="EnsemblPlants" id="AET6Gv20162100.6"/>
    </source>
</evidence>
<reference evidence="2" key="5">
    <citation type="journal article" date="2021" name="G3 (Bethesda)">
        <title>Aegilops tauschii genome assembly Aet v5.0 features greater sequence contiguity and improved annotation.</title>
        <authorList>
            <person name="Wang L."/>
            <person name="Zhu T."/>
            <person name="Rodriguez J.C."/>
            <person name="Deal K.R."/>
            <person name="Dubcovsky J."/>
            <person name="McGuire P.E."/>
            <person name="Lux T."/>
            <person name="Spannagl M."/>
            <person name="Mayer K.F.X."/>
            <person name="Baldrich P."/>
            <person name="Meyers B.C."/>
            <person name="Huo N."/>
            <person name="Gu Y.Q."/>
            <person name="Zhou H."/>
            <person name="Devos K.M."/>
            <person name="Bennetzen J.L."/>
            <person name="Unver T."/>
            <person name="Budak H."/>
            <person name="Gulick P.J."/>
            <person name="Galiba G."/>
            <person name="Kalapos B."/>
            <person name="Nelson D.R."/>
            <person name="Li P."/>
            <person name="You F.M."/>
            <person name="Luo M.C."/>
            <person name="Dvorak J."/>
        </authorList>
    </citation>
    <scope>NUCLEOTIDE SEQUENCE [LARGE SCALE GENOMIC DNA]</scope>
    <source>
        <strain evidence="2">cv. AL8/78</strain>
    </source>
</reference>
<dbReference type="Gramene" id="AET6Gv20162100.6">
    <property type="protein sequence ID" value="AET6Gv20162100.6"/>
    <property type="gene ID" value="AET6Gv20162100"/>
</dbReference>
<dbReference type="SMART" id="SM00256">
    <property type="entry name" value="FBOX"/>
    <property type="match status" value="1"/>
</dbReference>
<reference evidence="3" key="2">
    <citation type="journal article" date="2017" name="Nat. Plants">
        <title>The Aegilops tauschii genome reveals multiple impacts of transposons.</title>
        <authorList>
            <person name="Zhao G."/>
            <person name="Zou C."/>
            <person name="Li K."/>
            <person name="Wang K."/>
            <person name="Li T."/>
            <person name="Gao L."/>
            <person name="Zhang X."/>
            <person name="Wang H."/>
            <person name="Yang Z."/>
            <person name="Liu X."/>
            <person name="Jiang W."/>
            <person name="Mao L."/>
            <person name="Kong X."/>
            <person name="Jiao Y."/>
            <person name="Jia J."/>
        </authorList>
    </citation>
    <scope>NUCLEOTIDE SEQUENCE [LARGE SCALE GENOMIC DNA]</scope>
    <source>
        <strain evidence="3">cv. AL8/78</strain>
    </source>
</reference>
<reference evidence="2" key="4">
    <citation type="submission" date="2019-03" db="UniProtKB">
        <authorList>
            <consortium name="EnsemblPlants"/>
        </authorList>
    </citation>
    <scope>IDENTIFICATION</scope>
</reference>
<accession>A0A453MZV3</accession>
<dbReference type="PANTHER" id="PTHR32133">
    <property type="entry name" value="OS07G0120400 PROTEIN"/>
    <property type="match status" value="1"/>
</dbReference>
<dbReference type="STRING" id="200361.A0A453MZV3"/>
<dbReference type="EnsemblPlants" id="AET6Gv20162100.18">
    <property type="protein sequence ID" value="AET6Gv20162100.18"/>
    <property type="gene ID" value="AET6Gv20162100"/>
</dbReference>
<reference evidence="3" key="1">
    <citation type="journal article" date="2014" name="Science">
        <title>Ancient hybridizations among the ancestral genomes of bread wheat.</title>
        <authorList>
            <consortium name="International Wheat Genome Sequencing Consortium,"/>
            <person name="Marcussen T."/>
            <person name="Sandve S.R."/>
            <person name="Heier L."/>
            <person name="Spannagl M."/>
            <person name="Pfeifer M."/>
            <person name="Jakobsen K.S."/>
            <person name="Wulff B.B."/>
            <person name="Steuernagel B."/>
            <person name="Mayer K.F."/>
            <person name="Olsen O.A."/>
        </authorList>
    </citation>
    <scope>NUCLEOTIDE SEQUENCE [LARGE SCALE GENOMIC DNA]</scope>
    <source>
        <strain evidence="3">cv. AL8/78</strain>
    </source>
</reference>
<proteinExistence type="predicted"/>
<evidence type="ECO:0000313" key="3">
    <source>
        <dbReference type="Proteomes" id="UP000015105"/>
    </source>
</evidence>
<dbReference type="Gramene" id="AET6Gv20162100.7">
    <property type="protein sequence ID" value="AET6Gv20162100.7"/>
    <property type="gene ID" value="AET6Gv20162100"/>
</dbReference>
<dbReference type="EnsemblPlants" id="AET6Gv20162100.14">
    <property type="protein sequence ID" value="AET6Gv20162100.14"/>
    <property type="gene ID" value="AET6Gv20162100"/>
</dbReference>
<dbReference type="Gramene" id="AET6Gv20162100.14">
    <property type="protein sequence ID" value="AET6Gv20162100.14"/>
    <property type="gene ID" value="AET6Gv20162100"/>
</dbReference>